<dbReference type="RefSeq" id="WP_377013680.1">
    <property type="nucleotide sequence ID" value="NZ_JBHSLV010000078.1"/>
</dbReference>
<dbReference type="PROSITE" id="PS51257">
    <property type="entry name" value="PROKAR_LIPOPROTEIN"/>
    <property type="match status" value="1"/>
</dbReference>
<accession>A0ABW0HLQ8</accession>
<comment type="caution">
    <text evidence="1">The sequence shown here is derived from an EMBL/GenBank/DDBJ whole genome shotgun (WGS) entry which is preliminary data.</text>
</comment>
<proteinExistence type="predicted"/>
<name>A0ABW0HLQ8_9HYPH</name>
<keyword evidence="2" id="KW-1185">Reference proteome</keyword>
<sequence>MTSAFRLIAVLGITMLLAGCDRCGNMMELDMFLQPVKKACTDQKPAG</sequence>
<evidence type="ECO:0000313" key="2">
    <source>
        <dbReference type="Proteomes" id="UP001596104"/>
    </source>
</evidence>
<dbReference type="EMBL" id="JBHSLV010000078">
    <property type="protein sequence ID" value="MFC5396894.1"/>
    <property type="molecule type" value="Genomic_DNA"/>
</dbReference>
<organism evidence="1 2">
    <name type="scientific">Bosea vestrisii</name>
    <dbReference type="NCBI Taxonomy" id="151416"/>
    <lineage>
        <taxon>Bacteria</taxon>
        <taxon>Pseudomonadati</taxon>
        <taxon>Pseudomonadota</taxon>
        <taxon>Alphaproteobacteria</taxon>
        <taxon>Hyphomicrobiales</taxon>
        <taxon>Boseaceae</taxon>
        <taxon>Bosea</taxon>
    </lineage>
</organism>
<gene>
    <name evidence="1" type="ORF">ACFPPC_30025</name>
</gene>
<reference evidence="2" key="1">
    <citation type="journal article" date="2019" name="Int. J. Syst. Evol. Microbiol.">
        <title>The Global Catalogue of Microorganisms (GCM) 10K type strain sequencing project: providing services to taxonomists for standard genome sequencing and annotation.</title>
        <authorList>
            <consortium name="The Broad Institute Genomics Platform"/>
            <consortium name="The Broad Institute Genome Sequencing Center for Infectious Disease"/>
            <person name="Wu L."/>
            <person name="Ma J."/>
        </authorList>
    </citation>
    <scope>NUCLEOTIDE SEQUENCE [LARGE SCALE GENOMIC DNA]</scope>
    <source>
        <strain evidence="2">CGMCC 1.16326</strain>
    </source>
</reference>
<evidence type="ECO:0008006" key="3">
    <source>
        <dbReference type="Google" id="ProtNLM"/>
    </source>
</evidence>
<protein>
    <recommendedName>
        <fullName evidence="3">Lipoprotein</fullName>
    </recommendedName>
</protein>
<evidence type="ECO:0000313" key="1">
    <source>
        <dbReference type="EMBL" id="MFC5396894.1"/>
    </source>
</evidence>
<dbReference type="Proteomes" id="UP001596104">
    <property type="component" value="Unassembled WGS sequence"/>
</dbReference>